<dbReference type="PANTHER" id="PTHR43386">
    <property type="entry name" value="OLIGOPEPTIDE TRANSPORT SYSTEM PERMEASE PROTEIN APPC"/>
    <property type="match status" value="1"/>
</dbReference>
<keyword evidence="8" id="KW-0732">Signal</keyword>
<dbReference type="EMBL" id="VBAK01000115">
    <property type="protein sequence ID" value="TMI90125.1"/>
    <property type="molecule type" value="Genomic_DNA"/>
</dbReference>
<reference evidence="10 11" key="1">
    <citation type="journal article" date="2019" name="Nat. Microbiol.">
        <title>Mediterranean grassland soil C-N compound turnover is dependent on rainfall and depth, and is mediated by genomically divergent microorganisms.</title>
        <authorList>
            <person name="Diamond S."/>
            <person name="Andeer P.F."/>
            <person name="Li Z."/>
            <person name="Crits-Christoph A."/>
            <person name="Burstein D."/>
            <person name="Anantharaman K."/>
            <person name="Lane K.R."/>
            <person name="Thomas B.C."/>
            <person name="Pan C."/>
            <person name="Northen T.R."/>
            <person name="Banfield J.F."/>
        </authorList>
    </citation>
    <scope>NUCLEOTIDE SEQUENCE [LARGE SCALE GENOMIC DNA]</scope>
    <source>
        <strain evidence="10">NP_3</strain>
    </source>
</reference>
<gene>
    <name evidence="10" type="ORF">E6H00_07690</name>
</gene>
<proteinExistence type="inferred from homology"/>
<dbReference type="AlphaFoldDB" id="A0A537K2V7"/>
<comment type="subcellular location">
    <subcellularLocation>
        <location evidence="1 7">Cell membrane</location>
        <topology evidence="1 7">Multi-pass membrane protein</topology>
    </subcellularLocation>
</comment>
<evidence type="ECO:0000256" key="8">
    <source>
        <dbReference type="SAM" id="SignalP"/>
    </source>
</evidence>
<evidence type="ECO:0000256" key="6">
    <source>
        <dbReference type="ARBA" id="ARBA00023136"/>
    </source>
</evidence>
<dbReference type="PROSITE" id="PS50928">
    <property type="entry name" value="ABC_TM1"/>
    <property type="match status" value="1"/>
</dbReference>
<feature type="domain" description="ABC transmembrane type-1" evidence="9">
    <location>
        <begin position="68"/>
        <end position="256"/>
    </location>
</feature>
<keyword evidence="4 7" id="KW-0812">Transmembrane</keyword>
<keyword evidence="2 7" id="KW-0813">Transport</keyword>
<evidence type="ECO:0000256" key="1">
    <source>
        <dbReference type="ARBA" id="ARBA00004651"/>
    </source>
</evidence>
<feature type="transmembrane region" description="Helical" evidence="7">
    <location>
        <begin position="70"/>
        <end position="94"/>
    </location>
</feature>
<evidence type="ECO:0000313" key="11">
    <source>
        <dbReference type="Proteomes" id="UP000318509"/>
    </source>
</evidence>
<evidence type="ECO:0000256" key="5">
    <source>
        <dbReference type="ARBA" id="ARBA00022989"/>
    </source>
</evidence>
<dbReference type="InterPro" id="IPR000515">
    <property type="entry name" value="MetI-like"/>
</dbReference>
<dbReference type="InterPro" id="IPR050366">
    <property type="entry name" value="BP-dependent_transpt_permease"/>
</dbReference>
<dbReference type="Gene3D" id="1.10.3720.10">
    <property type="entry name" value="MetI-like"/>
    <property type="match status" value="1"/>
</dbReference>
<keyword evidence="5 7" id="KW-1133">Transmembrane helix</keyword>
<dbReference type="GO" id="GO:0055085">
    <property type="term" value="P:transmembrane transport"/>
    <property type="evidence" value="ECO:0007669"/>
    <property type="project" value="InterPro"/>
</dbReference>
<evidence type="ECO:0000256" key="3">
    <source>
        <dbReference type="ARBA" id="ARBA00022475"/>
    </source>
</evidence>
<dbReference type="PANTHER" id="PTHR43386:SF6">
    <property type="entry name" value="ABC TRANSPORTER PERMEASE PROTEIN"/>
    <property type="match status" value="1"/>
</dbReference>
<feature type="chain" id="PRO_5022180786" evidence="8">
    <location>
        <begin position="25"/>
        <end position="270"/>
    </location>
</feature>
<organism evidence="10 11">
    <name type="scientific">Candidatus Segetimicrobium genomatis</name>
    <dbReference type="NCBI Taxonomy" id="2569760"/>
    <lineage>
        <taxon>Bacteria</taxon>
        <taxon>Bacillati</taxon>
        <taxon>Candidatus Sysuimicrobiota</taxon>
        <taxon>Candidatus Sysuimicrobiia</taxon>
        <taxon>Candidatus Sysuimicrobiales</taxon>
        <taxon>Candidatus Segetimicrobiaceae</taxon>
        <taxon>Candidatus Segetimicrobium</taxon>
    </lineage>
</organism>
<evidence type="ECO:0000259" key="9">
    <source>
        <dbReference type="PROSITE" id="PS50928"/>
    </source>
</evidence>
<keyword evidence="3" id="KW-1003">Cell membrane</keyword>
<comment type="caution">
    <text evidence="10">The sequence shown here is derived from an EMBL/GenBank/DDBJ whole genome shotgun (WGS) entry which is preliminary data.</text>
</comment>
<sequence length="270" mass="28218">MVRRRRITGVGAALIFAAVAGAAAAPLLTPYDPVALNVPDRLLGPGRAHPFGTDEFGRDILSRTLYGARLSLLVGALVTLLATGAGIVVGLASGASPRADRVLMRIMDGIMAFPDVLLAIGLMASLGPSVRNVILSLGFVYTPRIARVVRAAVLVVVRQEYVEAARAVGASGARILARHVLINCASPVIVQATFITAYAMLGEAALSFLGVGVPPTIPTWGGIISAGQVYLRQAAWISIFPGMAIILSVLALNLLGDGLRDFLDPRLRHA</sequence>
<accession>A0A537K2V7</accession>
<feature type="transmembrane region" description="Helical" evidence="7">
    <location>
        <begin position="235"/>
        <end position="256"/>
    </location>
</feature>
<feature type="signal peptide" evidence="8">
    <location>
        <begin position="1"/>
        <end position="24"/>
    </location>
</feature>
<evidence type="ECO:0000256" key="2">
    <source>
        <dbReference type="ARBA" id="ARBA00022448"/>
    </source>
</evidence>
<evidence type="ECO:0000256" key="4">
    <source>
        <dbReference type="ARBA" id="ARBA00022692"/>
    </source>
</evidence>
<evidence type="ECO:0000313" key="10">
    <source>
        <dbReference type="EMBL" id="TMI90125.1"/>
    </source>
</evidence>
<dbReference type="Pfam" id="PF00528">
    <property type="entry name" value="BPD_transp_1"/>
    <property type="match status" value="1"/>
</dbReference>
<dbReference type="GO" id="GO:0005886">
    <property type="term" value="C:plasma membrane"/>
    <property type="evidence" value="ECO:0007669"/>
    <property type="project" value="UniProtKB-SubCell"/>
</dbReference>
<dbReference type="CDD" id="cd06261">
    <property type="entry name" value="TM_PBP2"/>
    <property type="match status" value="1"/>
</dbReference>
<dbReference type="SUPFAM" id="SSF161098">
    <property type="entry name" value="MetI-like"/>
    <property type="match status" value="1"/>
</dbReference>
<name>A0A537K2V7_9BACT</name>
<feature type="transmembrane region" description="Helical" evidence="7">
    <location>
        <begin position="180"/>
        <end position="201"/>
    </location>
</feature>
<dbReference type="InterPro" id="IPR035906">
    <property type="entry name" value="MetI-like_sf"/>
</dbReference>
<evidence type="ECO:0000256" key="7">
    <source>
        <dbReference type="RuleBase" id="RU363032"/>
    </source>
</evidence>
<keyword evidence="6 7" id="KW-0472">Membrane</keyword>
<dbReference type="Proteomes" id="UP000318509">
    <property type="component" value="Unassembled WGS sequence"/>
</dbReference>
<comment type="similarity">
    <text evidence="7">Belongs to the binding-protein-dependent transport system permease family.</text>
</comment>
<protein>
    <submittedName>
        <fullName evidence="10">ABC transporter permease</fullName>
    </submittedName>
</protein>